<feature type="non-terminal residue" evidence="3">
    <location>
        <position position="197"/>
    </location>
</feature>
<protein>
    <recommendedName>
        <fullName evidence="2">Copper amine oxidase-like N-terminal domain-containing protein</fullName>
    </recommendedName>
</protein>
<dbReference type="Pfam" id="PF07833">
    <property type="entry name" value="Cu_amine_oxidN1"/>
    <property type="match status" value="1"/>
</dbReference>
<proteinExistence type="predicted"/>
<organism evidence="3 4">
    <name type="scientific">Paenibacillus agaridevorans</name>
    <dbReference type="NCBI Taxonomy" id="171404"/>
    <lineage>
        <taxon>Bacteria</taxon>
        <taxon>Bacillati</taxon>
        <taxon>Bacillota</taxon>
        <taxon>Bacilli</taxon>
        <taxon>Bacillales</taxon>
        <taxon>Paenibacillaceae</taxon>
        <taxon>Paenibacillus</taxon>
    </lineage>
</organism>
<feature type="region of interest" description="Disordered" evidence="1">
    <location>
        <begin position="56"/>
        <end position="106"/>
    </location>
</feature>
<evidence type="ECO:0000259" key="2">
    <source>
        <dbReference type="Pfam" id="PF07833"/>
    </source>
</evidence>
<dbReference type="Gene3D" id="3.30.457.10">
    <property type="entry name" value="Copper amine oxidase-like, N-terminal domain"/>
    <property type="match status" value="1"/>
</dbReference>
<gene>
    <name evidence="3" type="ORF">PAT3040_06058</name>
</gene>
<accession>A0A2R5F401</accession>
<dbReference type="InterPro" id="IPR012854">
    <property type="entry name" value="Cu_amine_oxidase-like_N"/>
</dbReference>
<dbReference type="SUPFAM" id="SSF55383">
    <property type="entry name" value="Copper amine oxidase, domain N"/>
    <property type="match status" value="1"/>
</dbReference>
<evidence type="ECO:0000313" key="3">
    <source>
        <dbReference type="EMBL" id="GBG11263.1"/>
    </source>
</evidence>
<sequence>MKVKEASLIFNGKAKALPEGQSLFILNGSIYVPLRFLAESLGTKIDWDPATRTVSGQSKAYQAENGESNNGGKPGSGNSGTGGGAPGAGNGGGGGAPGGGTPANQTYAQITSGAETKLYALRSSCESTLTGIVLSYTDTSEAGKQKLKADIQAAVATCTANFETIIADTSAALTAGGHSTAILAEYRTKFEEELEAG</sequence>
<comment type="caution">
    <text evidence="3">The sequence shown here is derived from an EMBL/GenBank/DDBJ whole genome shotgun (WGS) entry which is preliminary data.</text>
</comment>
<keyword evidence="4" id="KW-1185">Reference proteome</keyword>
<dbReference type="InterPro" id="IPR036582">
    <property type="entry name" value="Mao_N_sf"/>
</dbReference>
<feature type="compositionally biased region" description="Gly residues" evidence="1">
    <location>
        <begin position="72"/>
        <end position="101"/>
    </location>
</feature>
<dbReference type="EMBL" id="BDQX01000393">
    <property type="protein sequence ID" value="GBG11263.1"/>
    <property type="molecule type" value="Genomic_DNA"/>
</dbReference>
<dbReference type="Proteomes" id="UP000245202">
    <property type="component" value="Unassembled WGS sequence"/>
</dbReference>
<name>A0A2R5F401_9BACL</name>
<feature type="domain" description="Copper amine oxidase-like N-terminal" evidence="2">
    <location>
        <begin position="1"/>
        <end position="55"/>
    </location>
</feature>
<reference evidence="3 4" key="1">
    <citation type="submission" date="2017-08" db="EMBL/GenBank/DDBJ databases">
        <title>Substantial Increase in Enzyme Production by Combined Drug-Resistance Mutations in Paenibacillus agaridevorans.</title>
        <authorList>
            <person name="Tanaka Y."/>
            <person name="Funane K."/>
            <person name="Hosaka T."/>
            <person name="Shiwa Y."/>
            <person name="Fujita N."/>
            <person name="Miyazaki T."/>
            <person name="Yoshikawa H."/>
            <person name="Murakami K."/>
            <person name="Kasahara K."/>
            <person name="Inaoka T."/>
            <person name="Hiraga Y."/>
            <person name="Ochi K."/>
        </authorList>
    </citation>
    <scope>NUCLEOTIDE SEQUENCE [LARGE SCALE GENOMIC DNA]</scope>
    <source>
        <strain evidence="3 4">T-3040</strain>
    </source>
</reference>
<evidence type="ECO:0000313" key="4">
    <source>
        <dbReference type="Proteomes" id="UP000245202"/>
    </source>
</evidence>
<evidence type="ECO:0000256" key="1">
    <source>
        <dbReference type="SAM" id="MobiDB-lite"/>
    </source>
</evidence>
<dbReference type="AlphaFoldDB" id="A0A2R5F401"/>